<dbReference type="Gene3D" id="1.50.40.10">
    <property type="entry name" value="Mitochondrial carrier domain"/>
    <property type="match status" value="1"/>
</dbReference>
<evidence type="ECO:0000256" key="2">
    <source>
        <dbReference type="ARBA" id="ARBA00006375"/>
    </source>
</evidence>
<keyword evidence="8 9" id="KW-0472">Membrane</keyword>
<dbReference type="GO" id="GO:0005289">
    <property type="term" value="F:high-affinity L-arginine transmembrane transporter activity"/>
    <property type="evidence" value="ECO:0007669"/>
    <property type="project" value="TreeGrafter"/>
</dbReference>
<evidence type="ECO:0000256" key="4">
    <source>
        <dbReference type="ARBA" id="ARBA00022692"/>
    </source>
</evidence>
<dbReference type="AlphaFoldDB" id="A0A821GJN6"/>
<reference evidence="12" key="1">
    <citation type="submission" date="2021-02" db="EMBL/GenBank/DDBJ databases">
        <authorList>
            <person name="Nowell W R."/>
        </authorList>
    </citation>
    <scope>NUCLEOTIDE SEQUENCE</scope>
</reference>
<keyword evidence="7" id="KW-0496">Mitochondrion</keyword>
<dbReference type="EMBL" id="CAJOBQ010006043">
    <property type="protein sequence ID" value="CAF4666086.1"/>
    <property type="molecule type" value="Genomic_DNA"/>
</dbReference>
<protein>
    <submittedName>
        <fullName evidence="12">Uncharacterized protein</fullName>
    </submittedName>
</protein>
<comment type="subcellular location">
    <subcellularLocation>
        <location evidence="1">Mitochondrion membrane</location>
        <topology evidence="1">Multi-pass membrane protein</topology>
    </subcellularLocation>
</comment>
<feature type="repeat" description="Solcar" evidence="9">
    <location>
        <begin position="60"/>
        <end position="109"/>
    </location>
</feature>
<dbReference type="EMBL" id="CAJNYU010000116">
    <property type="protein sequence ID" value="CAF3330407.1"/>
    <property type="molecule type" value="Genomic_DNA"/>
</dbReference>
<dbReference type="Proteomes" id="UP000663862">
    <property type="component" value="Unassembled WGS sequence"/>
</dbReference>
<comment type="similarity">
    <text evidence="2 10">Belongs to the mitochondrial carrier (TC 2.A.29) family.</text>
</comment>
<keyword evidence="6" id="KW-1133">Transmembrane helix</keyword>
<keyword evidence="3 10" id="KW-0813">Transport</keyword>
<dbReference type="PANTHER" id="PTHR45624:SF61">
    <property type="entry name" value="MITOCHONDRIAL BASIC AMINO ACIDS TRANSPORTER"/>
    <property type="match status" value="1"/>
</dbReference>
<evidence type="ECO:0000313" key="11">
    <source>
        <dbReference type="EMBL" id="CAF3330407.1"/>
    </source>
</evidence>
<dbReference type="InterPro" id="IPR050567">
    <property type="entry name" value="Mitochondrial_Carrier"/>
</dbReference>
<keyword evidence="5" id="KW-0677">Repeat</keyword>
<organism evidence="12 13">
    <name type="scientific">Rotaria socialis</name>
    <dbReference type="NCBI Taxonomy" id="392032"/>
    <lineage>
        <taxon>Eukaryota</taxon>
        <taxon>Metazoa</taxon>
        <taxon>Spiralia</taxon>
        <taxon>Gnathifera</taxon>
        <taxon>Rotifera</taxon>
        <taxon>Eurotatoria</taxon>
        <taxon>Bdelloidea</taxon>
        <taxon>Philodinida</taxon>
        <taxon>Philodinidae</taxon>
        <taxon>Rotaria</taxon>
    </lineage>
</organism>
<evidence type="ECO:0000256" key="5">
    <source>
        <dbReference type="ARBA" id="ARBA00022737"/>
    </source>
</evidence>
<evidence type="ECO:0000256" key="6">
    <source>
        <dbReference type="ARBA" id="ARBA00022989"/>
    </source>
</evidence>
<dbReference type="Pfam" id="PF00153">
    <property type="entry name" value="Mito_carr"/>
    <property type="match status" value="1"/>
</dbReference>
<evidence type="ECO:0000256" key="7">
    <source>
        <dbReference type="ARBA" id="ARBA00023128"/>
    </source>
</evidence>
<dbReference type="SUPFAM" id="SSF103506">
    <property type="entry name" value="Mitochondrial carrier"/>
    <property type="match status" value="1"/>
</dbReference>
<evidence type="ECO:0000256" key="1">
    <source>
        <dbReference type="ARBA" id="ARBA00004225"/>
    </source>
</evidence>
<gene>
    <name evidence="11" type="ORF">FME351_LOCUS2446</name>
    <name evidence="12" type="ORF">TSG867_LOCUS31608</name>
</gene>
<evidence type="ECO:0000256" key="3">
    <source>
        <dbReference type="ARBA" id="ARBA00022448"/>
    </source>
</evidence>
<sequence length="109" mass="11605">MALGFGFGFVSGVTGTIAGYPFDTVSFYKGMASPMFGVAIINGIVFSIQNVSKGLFDNPDTYFSLAVTGASAGCVQSFICSPIELVKTRLQMQGIGQQRKLFALSTHLY</sequence>
<dbReference type="Proteomes" id="UP000663869">
    <property type="component" value="Unassembled WGS sequence"/>
</dbReference>
<evidence type="ECO:0000256" key="8">
    <source>
        <dbReference type="ARBA" id="ARBA00023136"/>
    </source>
</evidence>
<keyword evidence="4 9" id="KW-0812">Transmembrane</keyword>
<dbReference type="InterPro" id="IPR018108">
    <property type="entry name" value="MCP_transmembrane"/>
</dbReference>
<accession>A0A821GJN6</accession>
<evidence type="ECO:0000313" key="12">
    <source>
        <dbReference type="EMBL" id="CAF4666086.1"/>
    </source>
</evidence>
<dbReference type="PROSITE" id="PS50920">
    <property type="entry name" value="SOLCAR"/>
    <property type="match status" value="1"/>
</dbReference>
<dbReference type="GO" id="GO:0031966">
    <property type="term" value="C:mitochondrial membrane"/>
    <property type="evidence" value="ECO:0007669"/>
    <property type="project" value="UniProtKB-SubCell"/>
</dbReference>
<dbReference type="InterPro" id="IPR023395">
    <property type="entry name" value="MCP_dom_sf"/>
</dbReference>
<evidence type="ECO:0000256" key="10">
    <source>
        <dbReference type="RuleBase" id="RU000488"/>
    </source>
</evidence>
<evidence type="ECO:0000256" key="9">
    <source>
        <dbReference type="PROSITE-ProRule" id="PRU00282"/>
    </source>
</evidence>
<dbReference type="PANTHER" id="PTHR45624">
    <property type="entry name" value="MITOCHONDRIAL BASIC AMINO ACIDS TRANSPORTER-RELATED"/>
    <property type="match status" value="1"/>
</dbReference>
<name>A0A821GJN6_9BILA</name>
<comment type="caution">
    <text evidence="12">The sequence shown here is derived from an EMBL/GenBank/DDBJ whole genome shotgun (WGS) entry which is preliminary data.</text>
</comment>
<proteinExistence type="inferred from homology"/>
<evidence type="ECO:0000313" key="13">
    <source>
        <dbReference type="Proteomes" id="UP000663862"/>
    </source>
</evidence>
<dbReference type="GO" id="GO:1990575">
    <property type="term" value="P:mitochondrial L-ornithine transmembrane transport"/>
    <property type="evidence" value="ECO:0007669"/>
    <property type="project" value="TreeGrafter"/>
</dbReference>